<evidence type="ECO:0000313" key="1">
    <source>
        <dbReference type="EMBL" id="KYO34123.1"/>
    </source>
</evidence>
<dbReference type="AlphaFoldDB" id="A0A151NBD6"/>
<evidence type="ECO:0000313" key="2">
    <source>
        <dbReference type="Proteomes" id="UP000050525"/>
    </source>
</evidence>
<dbReference type="Proteomes" id="UP000050525">
    <property type="component" value="Unassembled WGS sequence"/>
</dbReference>
<protein>
    <submittedName>
        <fullName evidence="1">Uncharacterized protein</fullName>
    </submittedName>
</protein>
<comment type="caution">
    <text evidence="1">The sequence shown here is derived from an EMBL/GenBank/DDBJ whole genome shotgun (WGS) entry which is preliminary data.</text>
</comment>
<gene>
    <name evidence="1" type="ORF">Y1Q_0002537</name>
</gene>
<sequence>MLSKVGLDGPSADRLVLLGTYPAHLEKEREVGHFMITSQSPEMEFGIQLKSNPRPINHMNIQAEGEQCLPKR</sequence>
<dbReference type="EMBL" id="AKHW03003598">
    <property type="protein sequence ID" value="KYO34123.1"/>
    <property type="molecule type" value="Genomic_DNA"/>
</dbReference>
<keyword evidence="2" id="KW-1185">Reference proteome</keyword>
<reference evidence="1 2" key="1">
    <citation type="journal article" date="2012" name="Genome Biol.">
        <title>Sequencing three crocodilian genomes to illuminate the evolution of archosaurs and amniotes.</title>
        <authorList>
            <person name="St John J.A."/>
            <person name="Braun E.L."/>
            <person name="Isberg S.R."/>
            <person name="Miles L.G."/>
            <person name="Chong A.Y."/>
            <person name="Gongora J."/>
            <person name="Dalzell P."/>
            <person name="Moran C."/>
            <person name="Bed'hom B."/>
            <person name="Abzhanov A."/>
            <person name="Burgess S.C."/>
            <person name="Cooksey A.M."/>
            <person name="Castoe T.A."/>
            <person name="Crawford N.G."/>
            <person name="Densmore L.D."/>
            <person name="Drew J.C."/>
            <person name="Edwards S.V."/>
            <person name="Faircloth B.C."/>
            <person name="Fujita M.K."/>
            <person name="Greenwold M.J."/>
            <person name="Hoffmann F.G."/>
            <person name="Howard J.M."/>
            <person name="Iguchi T."/>
            <person name="Janes D.E."/>
            <person name="Khan S.Y."/>
            <person name="Kohno S."/>
            <person name="de Koning A.J."/>
            <person name="Lance S.L."/>
            <person name="McCarthy F.M."/>
            <person name="McCormack J.E."/>
            <person name="Merchant M.E."/>
            <person name="Peterson D.G."/>
            <person name="Pollock D.D."/>
            <person name="Pourmand N."/>
            <person name="Raney B.J."/>
            <person name="Roessler K.A."/>
            <person name="Sanford J.R."/>
            <person name="Sawyer R.H."/>
            <person name="Schmidt C.J."/>
            <person name="Triplett E.W."/>
            <person name="Tuberville T.D."/>
            <person name="Venegas-Anaya M."/>
            <person name="Howard J.T."/>
            <person name="Jarvis E.D."/>
            <person name="Guillette L.J.Jr."/>
            <person name="Glenn T.C."/>
            <person name="Green R.E."/>
            <person name="Ray D.A."/>
        </authorList>
    </citation>
    <scope>NUCLEOTIDE SEQUENCE [LARGE SCALE GENOMIC DNA]</scope>
    <source>
        <strain evidence="1">KSC_2009_1</strain>
    </source>
</reference>
<proteinExistence type="predicted"/>
<accession>A0A151NBD6</accession>
<name>A0A151NBD6_ALLMI</name>
<organism evidence="1 2">
    <name type="scientific">Alligator mississippiensis</name>
    <name type="common">American alligator</name>
    <dbReference type="NCBI Taxonomy" id="8496"/>
    <lineage>
        <taxon>Eukaryota</taxon>
        <taxon>Metazoa</taxon>
        <taxon>Chordata</taxon>
        <taxon>Craniata</taxon>
        <taxon>Vertebrata</taxon>
        <taxon>Euteleostomi</taxon>
        <taxon>Archelosauria</taxon>
        <taxon>Archosauria</taxon>
        <taxon>Crocodylia</taxon>
        <taxon>Alligatoridae</taxon>
        <taxon>Alligatorinae</taxon>
        <taxon>Alligator</taxon>
    </lineage>
</organism>